<feature type="region of interest" description="Disordered" evidence="1">
    <location>
        <begin position="1"/>
        <end position="80"/>
    </location>
</feature>
<evidence type="ECO:0000313" key="3">
    <source>
        <dbReference type="Proteomes" id="UP001501705"/>
    </source>
</evidence>
<reference evidence="2 3" key="1">
    <citation type="journal article" date="2019" name="Int. J. Syst. Evol. Microbiol.">
        <title>The Global Catalogue of Microorganisms (GCM) 10K type strain sequencing project: providing services to taxonomists for standard genome sequencing and annotation.</title>
        <authorList>
            <consortium name="The Broad Institute Genomics Platform"/>
            <consortium name="The Broad Institute Genome Sequencing Center for Infectious Disease"/>
            <person name="Wu L."/>
            <person name="Ma J."/>
        </authorList>
    </citation>
    <scope>NUCLEOTIDE SEQUENCE [LARGE SCALE GENOMIC DNA]</scope>
    <source>
        <strain evidence="2 3">JCM 15572</strain>
    </source>
</reference>
<evidence type="ECO:0000256" key="1">
    <source>
        <dbReference type="SAM" id="MobiDB-lite"/>
    </source>
</evidence>
<evidence type="ECO:0000313" key="2">
    <source>
        <dbReference type="EMBL" id="GAA1549280.1"/>
    </source>
</evidence>
<proteinExistence type="predicted"/>
<dbReference type="Proteomes" id="UP001501705">
    <property type="component" value="Unassembled WGS sequence"/>
</dbReference>
<keyword evidence="3" id="KW-1185">Reference proteome</keyword>
<organism evidence="2 3">
    <name type="scientific">Kribbella hippodromi</name>
    <dbReference type="NCBI Taxonomy" id="434347"/>
    <lineage>
        <taxon>Bacteria</taxon>
        <taxon>Bacillati</taxon>
        <taxon>Actinomycetota</taxon>
        <taxon>Actinomycetes</taxon>
        <taxon>Propionibacteriales</taxon>
        <taxon>Kribbellaceae</taxon>
        <taxon>Kribbella</taxon>
    </lineage>
</organism>
<dbReference type="EMBL" id="BAAAPH010000001">
    <property type="protein sequence ID" value="GAA1549280.1"/>
    <property type="molecule type" value="Genomic_DNA"/>
</dbReference>
<sequence length="146" mass="15083">MAAVDQCGQLGADQIVRSGDRRHRTKSEAGDLAALKCPANASVVRPPSEKPVTNTPDRSDRPDSALSSRAASSWSAAAVVSDEPRWLRPLTGTGEAVGTEVAGSEMAVCAHFRGRPGPTARGGKPVGLAAEIEPVLSLHAHLGDTP</sequence>
<accession>A0ABN2BXH4</accession>
<feature type="compositionally biased region" description="Low complexity" evidence="1">
    <location>
        <begin position="64"/>
        <end position="80"/>
    </location>
</feature>
<comment type="caution">
    <text evidence="2">The sequence shown here is derived from an EMBL/GenBank/DDBJ whole genome shotgun (WGS) entry which is preliminary data.</text>
</comment>
<name>A0ABN2BXH4_9ACTN</name>
<gene>
    <name evidence="2" type="ORF">GCM10009804_02140</name>
</gene>
<protein>
    <submittedName>
        <fullName evidence="2">Uncharacterized protein</fullName>
    </submittedName>
</protein>